<dbReference type="InterPro" id="IPR000835">
    <property type="entry name" value="HTH_MarR-typ"/>
</dbReference>
<accession>A0A6S6P3C7</accession>
<dbReference type="InterPro" id="IPR036388">
    <property type="entry name" value="WH-like_DNA-bd_sf"/>
</dbReference>
<dbReference type="GO" id="GO:0003700">
    <property type="term" value="F:DNA-binding transcription factor activity"/>
    <property type="evidence" value="ECO:0007669"/>
    <property type="project" value="InterPro"/>
</dbReference>
<dbReference type="Proteomes" id="UP000515734">
    <property type="component" value="Chromosome"/>
</dbReference>
<feature type="domain" description="HTH marR-type" evidence="1">
    <location>
        <begin position="35"/>
        <end position="135"/>
    </location>
</feature>
<proteinExistence type="predicted"/>
<gene>
    <name evidence="2" type="ORF">NIIDNTM18_11650</name>
</gene>
<evidence type="ECO:0000313" key="3">
    <source>
        <dbReference type="Proteomes" id="UP000515734"/>
    </source>
</evidence>
<name>A0A6S6P3C7_9MYCO</name>
<sequence length="162" mass="18255">MAVVTTKRQLTDDEQRAWRAYIAMQHTLSRHLQQHMQREFGLSGSDFEILVTLSEADGRRMRAADLGAATQWEKSRLSHHLTRMAARGLIRREPGEGRYPDIVLTDTGLATLQECAPVNAARVRELFVDVVGPDRLETLRGIADDVVAAVEEHRNTDCPLPR</sequence>
<reference evidence="2 3" key="1">
    <citation type="submission" date="2020-07" db="EMBL/GenBank/DDBJ databases">
        <title>Complete genome sequence of Mycolicibacterium litorale like strain isolated from cardiac implantable electronic device infection.</title>
        <authorList>
            <person name="Fukano H."/>
            <person name="Miyama H."/>
            <person name="Hoshino Y."/>
        </authorList>
    </citation>
    <scope>NUCLEOTIDE SEQUENCE [LARGE SCALE GENOMIC DNA]</scope>
    <source>
        <strain evidence="2 3">NIIDNTM18</strain>
    </source>
</reference>
<protein>
    <submittedName>
        <fullName evidence="2">MarR family transcriptional regulator</fullName>
    </submittedName>
</protein>
<dbReference type="AlphaFoldDB" id="A0A6S6P3C7"/>
<dbReference type="PANTHER" id="PTHR33164:SF99">
    <property type="entry name" value="MARR FAMILY REGULATORY PROTEIN"/>
    <property type="match status" value="1"/>
</dbReference>
<dbReference type="SMART" id="SM00347">
    <property type="entry name" value="HTH_MARR"/>
    <property type="match status" value="1"/>
</dbReference>
<dbReference type="Pfam" id="PF12802">
    <property type="entry name" value="MarR_2"/>
    <property type="match status" value="1"/>
</dbReference>
<organism evidence="2 3">
    <name type="scientific">Mycolicibacterium litorale</name>
    <dbReference type="NCBI Taxonomy" id="758802"/>
    <lineage>
        <taxon>Bacteria</taxon>
        <taxon>Bacillati</taxon>
        <taxon>Actinomycetota</taxon>
        <taxon>Actinomycetes</taxon>
        <taxon>Mycobacteriales</taxon>
        <taxon>Mycobacteriaceae</taxon>
        <taxon>Mycolicibacterium</taxon>
    </lineage>
</organism>
<dbReference type="InterPro" id="IPR036390">
    <property type="entry name" value="WH_DNA-bd_sf"/>
</dbReference>
<evidence type="ECO:0000313" key="2">
    <source>
        <dbReference type="EMBL" id="BCI51887.1"/>
    </source>
</evidence>
<dbReference type="Gene3D" id="1.10.10.10">
    <property type="entry name" value="Winged helix-like DNA-binding domain superfamily/Winged helix DNA-binding domain"/>
    <property type="match status" value="1"/>
</dbReference>
<dbReference type="SUPFAM" id="SSF46785">
    <property type="entry name" value="Winged helix' DNA-binding domain"/>
    <property type="match status" value="1"/>
</dbReference>
<dbReference type="PANTHER" id="PTHR33164">
    <property type="entry name" value="TRANSCRIPTIONAL REGULATOR, MARR FAMILY"/>
    <property type="match status" value="1"/>
</dbReference>
<dbReference type="EMBL" id="AP023287">
    <property type="protein sequence ID" value="BCI51887.1"/>
    <property type="molecule type" value="Genomic_DNA"/>
</dbReference>
<evidence type="ECO:0000259" key="1">
    <source>
        <dbReference type="SMART" id="SM00347"/>
    </source>
</evidence>
<dbReference type="InterPro" id="IPR039422">
    <property type="entry name" value="MarR/SlyA-like"/>
</dbReference>
<dbReference type="GO" id="GO:0006950">
    <property type="term" value="P:response to stress"/>
    <property type="evidence" value="ECO:0007669"/>
    <property type="project" value="TreeGrafter"/>
</dbReference>